<comment type="caution">
    <text evidence="1">The sequence shown here is derived from an EMBL/GenBank/DDBJ whole genome shotgun (WGS) entry which is preliminary data.</text>
</comment>
<proteinExistence type="predicted"/>
<sequence length="90" mass="10233">MYYPGLSGIREETEEQPLNKYILFSGDIYCFRTNKLVAPVYSGAIFINVYQNHLIFLKIKNAKADKVMEISTIKINPCGISSILLITFIP</sequence>
<gene>
    <name evidence="1" type="ORF">HMPREF1536_04606</name>
</gene>
<name>A0A0F5IVH4_9BACT</name>
<dbReference type="Proteomes" id="UP000033035">
    <property type="component" value="Unassembled WGS sequence"/>
</dbReference>
<evidence type="ECO:0000313" key="2">
    <source>
        <dbReference type="Proteomes" id="UP000033035"/>
    </source>
</evidence>
<protein>
    <submittedName>
        <fullName evidence="1">Uncharacterized protein</fullName>
    </submittedName>
</protein>
<dbReference type="HOGENOM" id="CLU_2438121_0_0_10"/>
<evidence type="ECO:0000313" key="1">
    <source>
        <dbReference type="EMBL" id="KKB49541.1"/>
    </source>
</evidence>
<accession>A0A0F5IVH4</accession>
<dbReference type="EMBL" id="AQHW01000025">
    <property type="protein sequence ID" value="KKB49541.1"/>
    <property type="molecule type" value="Genomic_DNA"/>
</dbReference>
<keyword evidence="2" id="KW-1185">Reference proteome</keyword>
<organism evidence="1 2">
    <name type="scientific">Parabacteroides gordonii MS-1 = DSM 23371</name>
    <dbReference type="NCBI Taxonomy" id="1203610"/>
    <lineage>
        <taxon>Bacteria</taxon>
        <taxon>Pseudomonadati</taxon>
        <taxon>Bacteroidota</taxon>
        <taxon>Bacteroidia</taxon>
        <taxon>Bacteroidales</taxon>
        <taxon>Tannerellaceae</taxon>
        <taxon>Parabacteroides</taxon>
    </lineage>
</organism>
<dbReference type="AlphaFoldDB" id="A0A0F5IVH4"/>
<reference evidence="1 2" key="1">
    <citation type="submission" date="2013-04" db="EMBL/GenBank/DDBJ databases">
        <title>The Genome Sequence of Parabacteroides gordonii DSM 23371.</title>
        <authorList>
            <consortium name="The Broad Institute Genomics Platform"/>
            <person name="Earl A."/>
            <person name="Ward D."/>
            <person name="Feldgarden M."/>
            <person name="Gevers D."/>
            <person name="Martens E."/>
            <person name="Sakamoto M."/>
            <person name="Benno Y."/>
            <person name="Suzuki N."/>
            <person name="Matsunaga N."/>
            <person name="Koshihara K."/>
            <person name="Seki M."/>
            <person name="Komiya H."/>
            <person name="Walker B."/>
            <person name="Young S."/>
            <person name="Zeng Q."/>
            <person name="Gargeya S."/>
            <person name="Fitzgerald M."/>
            <person name="Haas B."/>
            <person name="Abouelleil A."/>
            <person name="Allen A.W."/>
            <person name="Alvarado L."/>
            <person name="Arachchi H.M."/>
            <person name="Berlin A.M."/>
            <person name="Chapman S.B."/>
            <person name="Gainer-Dewar J."/>
            <person name="Goldberg J."/>
            <person name="Griggs A."/>
            <person name="Gujja S."/>
            <person name="Hansen M."/>
            <person name="Howarth C."/>
            <person name="Imamovic A."/>
            <person name="Ireland A."/>
            <person name="Larimer J."/>
            <person name="McCowan C."/>
            <person name="Murphy C."/>
            <person name="Pearson M."/>
            <person name="Poon T.W."/>
            <person name="Priest M."/>
            <person name="Roberts A."/>
            <person name="Saif S."/>
            <person name="Shea T."/>
            <person name="Sisk P."/>
            <person name="Sykes S."/>
            <person name="Wortman J."/>
            <person name="Nusbaum C."/>
            <person name="Birren B."/>
        </authorList>
    </citation>
    <scope>NUCLEOTIDE SEQUENCE [LARGE SCALE GENOMIC DNA]</scope>
    <source>
        <strain evidence="1 2">MS-1</strain>
    </source>
</reference>